<dbReference type="EMBL" id="CM037015">
    <property type="protein sequence ID" value="KAH7684354.1"/>
    <property type="molecule type" value="Genomic_DNA"/>
</dbReference>
<accession>A0ACB7WAG5</accession>
<sequence length="856" mass="95548">MTTNYPDFMLSMFIMFIINFILLLFHQHPAVVSAQTTSTYQNISLDSSLTTTGNNTAWFSPSGDFAFGFLPLPTNTSLFLLAIWFAKTNNSTIVWYANGDTPVPNGSRLKLVTYGVLILSDNNGNSIWTSNASGSVSYAALLNTGNLILADSDNTITWQSFDHPQDTLLPTQTLPLNSQLRSHLKDDDFSGGRFVLQMQSDGDVVMSPLALPTNSLYESYWASSTAGVGNQLIFNSSGDLYLEFTNKTLMKITSSSVSTTEFYQRVTLDPDGVLRHYVYPKNKTKTKISSKSWSDAAWTIVDYEPSDICMSFGSRIGSGACGFNSYCLIDKNHRRSCECPTSYSFVNPDNPFLGCKPDFALPSCSQLGNSGEQEGMFEMKVVANTDWVYGDYENYVSFDEDQCRDNCLKDCFCVAALFSGLGNGCYKKRYPLSNGRSGTDIMGTTLLKVAKTNFTATSPPPPPSPSIDQPPHFGPDNHNTSKDHKVWIVVGPLSLSLSLLILFVCFANFMTKTRRRRTTTTTATKFGHGNNSSVSESDTLRCFTFRELEEATSGFTKELGRGSSAIVYEGIVLQSRIAVKKLDKNFREIEKEFIAELQSIGRTHHKNLVQLYGYCNEGSNRLLVYEFMSNGSLTSFLFGQGTVKPAWNKRVEIAMGIARGVLYLHEECSSSIIHCDIKPQNILLDDDLNVRISDFGLAKLLRSDQTGTLTGIRGTKGYIAPEWFNNMPITNKVDVYSFGVILLEIICCRRNVEFENSCEETEVLVYWAYDCYRDGKVELLIGDEDDDEGMTDIEQFKRFLMLAIWCVQEDPSKRPTMRTVNQVLDGVVAVPAPQNPSSDFSKLFSRCSEKRNMEIY</sequence>
<evidence type="ECO:0000313" key="1">
    <source>
        <dbReference type="EMBL" id="KAH7684354.1"/>
    </source>
</evidence>
<keyword evidence="1" id="KW-0808">Transferase</keyword>
<reference evidence="2" key="1">
    <citation type="journal article" date="2022" name="Nat. Commun.">
        <title>Chromosome evolution and the genetic basis of agronomically important traits in greater yam.</title>
        <authorList>
            <person name="Bredeson J.V."/>
            <person name="Lyons J.B."/>
            <person name="Oniyinde I.O."/>
            <person name="Okereke N.R."/>
            <person name="Kolade O."/>
            <person name="Nnabue I."/>
            <person name="Nwadili C.O."/>
            <person name="Hribova E."/>
            <person name="Parker M."/>
            <person name="Nwogha J."/>
            <person name="Shu S."/>
            <person name="Carlson J."/>
            <person name="Kariba R."/>
            <person name="Muthemba S."/>
            <person name="Knop K."/>
            <person name="Barton G.J."/>
            <person name="Sherwood A.V."/>
            <person name="Lopez-Montes A."/>
            <person name="Asiedu R."/>
            <person name="Jamnadass R."/>
            <person name="Muchugi A."/>
            <person name="Goodstein D."/>
            <person name="Egesi C.N."/>
            <person name="Featherston J."/>
            <person name="Asfaw A."/>
            <person name="Simpson G.G."/>
            <person name="Dolezel J."/>
            <person name="Hendre P.S."/>
            <person name="Van Deynze A."/>
            <person name="Kumar P.L."/>
            <person name="Obidiegwu J.E."/>
            <person name="Bhattacharjee R."/>
            <person name="Rokhsar D.S."/>
        </authorList>
    </citation>
    <scope>NUCLEOTIDE SEQUENCE [LARGE SCALE GENOMIC DNA]</scope>
    <source>
        <strain evidence="2">cv. TDa95/00328</strain>
    </source>
</reference>
<dbReference type="EC" id="2.7.11.1" evidence="1"/>
<organism evidence="1 2">
    <name type="scientific">Dioscorea alata</name>
    <name type="common">Purple yam</name>
    <dbReference type="NCBI Taxonomy" id="55571"/>
    <lineage>
        <taxon>Eukaryota</taxon>
        <taxon>Viridiplantae</taxon>
        <taxon>Streptophyta</taxon>
        <taxon>Embryophyta</taxon>
        <taxon>Tracheophyta</taxon>
        <taxon>Spermatophyta</taxon>
        <taxon>Magnoliopsida</taxon>
        <taxon>Liliopsida</taxon>
        <taxon>Dioscoreales</taxon>
        <taxon>Dioscoreaceae</taxon>
        <taxon>Dioscorea</taxon>
    </lineage>
</organism>
<name>A0ACB7WAG5_DIOAL</name>
<evidence type="ECO:0000313" key="2">
    <source>
        <dbReference type="Proteomes" id="UP000827976"/>
    </source>
</evidence>
<gene>
    <name evidence="1" type="ORF">IHE45_05G236200</name>
</gene>
<proteinExistence type="predicted"/>
<protein>
    <submittedName>
        <fullName evidence="1">S-receptor-like serine/threonine-protein kinase protein</fullName>
        <ecNumber evidence="1">2.7.11.1</ecNumber>
    </submittedName>
</protein>
<keyword evidence="2" id="KW-1185">Reference proteome</keyword>
<dbReference type="Proteomes" id="UP000827976">
    <property type="component" value="Chromosome 5"/>
</dbReference>
<comment type="caution">
    <text evidence="1">The sequence shown here is derived from an EMBL/GenBank/DDBJ whole genome shotgun (WGS) entry which is preliminary data.</text>
</comment>